<feature type="signal peptide" evidence="8">
    <location>
        <begin position="1"/>
        <end position="21"/>
    </location>
</feature>
<evidence type="ECO:0000256" key="1">
    <source>
        <dbReference type="ARBA" id="ARBA00004571"/>
    </source>
</evidence>
<dbReference type="GO" id="GO:0015483">
    <property type="term" value="F:long-chain fatty acid transporting porin activity"/>
    <property type="evidence" value="ECO:0007669"/>
    <property type="project" value="TreeGrafter"/>
</dbReference>
<reference evidence="9" key="1">
    <citation type="journal article" date="2023" name="Int. J. Mol. Sci.">
        <title>Metagenomics Revealed a New Genus 'Candidatus Thiocaldithrix dubininis' gen. nov., sp. nov. and a New Species 'Candidatus Thiothrix putei' sp. nov. in the Family Thiotrichaceae, Some Members of Which Have Traits of Both Na+- and H+-Motive Energetics.</title>
        <authorList>
            <person name="Ravin N.V."/>
            <person name="Muntyan M.S."/>
            <person name="Smolyakov D.D."/>
            <person name="Rudenko T.S."/>
            <person name="Beletsky A.V."/>
            <person name="Mardanov A.V."/>
            <person name="Grabovich M.Y."/>
        </authorList>
    </citation>
    <scope>NUCLEOTIDE SEQUENCE</scope>
    <source>
        <strain evidence="9">GKL-01</strain>
    </source>
</reference>
<dbReference type="EMBL" id="CP124755">
    <property type="protein sequence ID" value="WGZ89560.1"/>
    <property type="molecule type" value="Genomic_DNA"/>
</dbReference>
<feature type="chain" id="PRO_5041702146" evidence="8">
    <location>
        <begin position="22"/>
        <end position="431"/>
    </location>
</feature>
<name>A0AA95H498_9GAMM</name>
<keyword evidence="5 8" id="KW-0732">Signal</keyword>
<keyword evidence="4" id="KW-0812">Transmembrane</keyword>
<dbReference type="Gene3D" id="2.40.160.60">
    <property type="entry name" value="Outer membrane protein transport protein (OMPP1/FadL/TodX)"/>
    <property type="match status" value="1"/>
</dbReference>
<evidence type="ECO:0000313" key="9">
    <source>
        <dbReference type="EMBL" id="WGZ89560.1"/>
    </source>
</evidence>
<dbReference type="AlphaFoldDB" id="A0AA95H498"/>
<dbReference type="Proteomes" id="UP001300672">
    <property type="component" value="Chromosome"/>
</dbReference>
<keyword evidence="7" id="KW-0998">Cell outer membrane</keyword>
<dbReference type="InterPro" id="IPR005017">
    <property type="entry name" value="OMPP1/FadL/TodX"/>
</dbReference>
<dbReference type="Pfam" id="PF03349">
    <property type="entry name" value="Toluene_X"/>
    <property type="match status" value="1"/>
</dbReference>
<evidence type="ECO:0000256" key="3">
    <source>
        <dbReference type="ARBA" id="ARBA00022452"/>
    </source>
</evidence>
<comment type="subcellular location">
    <subcellularLocation>
        <location evidence="1">Cell outer membrane</location>
        <topology evidence="1">Multi-pass membrane protein</topology>
    </subcellularLocation>
</comment>
<dbReference type="PANTHER" id="PTHR35093">
    <property type="entry name" value="OUTER MEMBRANE PROTEIN NMB0088-RELATED"/>
    <property type="match status" value="1"/>
</dbReference>
<sequence length="431" mass="45945">MQPKFLWLSIMLAASSANVYAAGFGLIDNSVANMGNAYAGAAASAEDASTVWFNPAGMAELDDGTHVSAGVHIVKPTAEFTNNGSIKSDSTPLTGNGISEKTAYIPNAYAVKPINDKVKVGLGVNAPYGLETNYDANWAGRYNAIKSAMKSVNVNPSLSYKVNDKVALGAGLNAQYIDAELTSAVDLSAVGGADGKATIKGDDWSYGYNVGALLKPSAKTKVGVSYRSKMDHTLKGSATYDYTLPVGLPPPVVTLLNARLADKNAQAAANLPASLSVSVAHKVNDKVEVLGDITRTNWSSFQELKVVNSADGSPIALTTEDWKDVNRYSLGMNYKYNDRLKLRTGVALDKEPIPNANRRTPRIPGNDRKWVSVGANYKLNKGMSVDVGYSHLFVKNTDINNTDEGVAPAHTVKGTYKADVDIVGAQLNWRF</sequence>
<reference evidence="9" key="2">
    <citation type="submission" date="2023-04" db="EMBL/GenBank/DDBJ databases">
        <authorList>
            <person name="Beletskiy A.V."/>
            <person name="Mardanov A.V."/>
            <person name="Ravin N.V."/>
        </authorList>
    </citation>
    <scope>NUCLEOTIDE SEQUENCE</scope>
    <source>
        <strain evidence="9">GKL-01</strain>
    </source>
</reference>
<evidence type="ECO:0000256" key="8">
    <source>
        <dbReference type="SAM" id="SignalP"/>
    </source>
</evidence>
<dbReference type="PANTHER" id="PTHR35093:SF8">
    <property type="entry name" value="OUTER MEMBRANE PROTEIN NMB0088-RELATED"/>
    <property type="match status" value="1"/>
</dbReference>
<organism evidence="9">
    <name type="scientific">Candidatus Thiocaldithrix dubininis</name>
    <dbReference type="NCBI Taxonomy" id="3080823"/>
    <lineage>
        <taxon>Bacteria</taxon>
        <taxon>Pseudomonadati</taxon>
        <taxon>Pseudomonadota</taxon>
        <taxon>Gammaproteobacteria</taxon>
        <taxon>Thiotrichales</taxon>
        <taxon>Thiotrichaceae</taxon>
        <taxon>Candidatus Thiocaldithrix</taxon>
    </lineage>
</organism>
<evidence type="ECO:0000256" key="4">
    <source>
        <dbReference type="ARBA" id="ARBA00022692"/>
    </source>
</evidence>
<dbReference type="KEGG" id="tdu:QJT80_08560"/>
<comment type="similarity">
    <text evidence="2">Belongs to the OmpP1/FadL family.</text>
</comment>
<accession>A0AA95H498</accession>
<dbReference type="GO" id="GO:0009279">
    <property type="term" value="C:cell outer membrane"/>
    <property type="evidence" value="ECO:0007669"/>
    <property type="project" value="UniProtKB-SubCell"/>
</dbReference>
<proteinExistence type="inferred from homology"/>
<evidence type="ECO:0000256" key="6">
    <source>
        <dbReference type="ARBA" id="ARBA00023136"/>
    </source>
</evidence>
<evidence type="ECO:0000256" key="7">
    <source>
        <dbReference type="ARBA" id="ARBA00023237"/>
    </source>
</evidence>
<gene>
    <name evidence="9" type="ORF">QJT80_08560</name>
</gene>
<evidence type="ECO:0000256" key="5">
    <source>
        <dbReference type="ARBA" id="ARBA00022729"/>
    </source>
</evidence>
<keyword evidence="6" id="KW-0472">Membrane</keyword>
<keyword evidence="3" id="KW-1134">Transmembrane beta strand</keyword>
<protein>
    <submittedName>
        <fullName evidence="9">Outer membrane protein transport protein</fullName>
    </submittedName>
</protein>
<evidence type="ECO:0000256" key="2">
    <source>
        <dbReference type="ARBA" id="ARBA00008163"/>
    </source>
</evidence>
<dbReference type="SUPFAM" id="SSF56935">
    <property type="entry name" value="Porins"/>
    <property type="match status" value="1"/>
</dbReference>